<dbReference type="InterPro" id="IPR002938">
    <property type="entry name" value="FAD-bd"/>
</dbReference>
<dbReference type="GO" id="GO:0004497">
    <property type="term" value="F:monooxygenase activity"/>
    <property type="evidence" value="ECO:0007669"/>
    <property type="project" value="UniProtKB-KW"/>
</dbReference>
<dbReference type="OrthoDB" id="9782160at2"/>
<dbReference type="PANTHER" id="PTHR13789:SF309">
    <property type="entry name" value="PUTATIVE (AFU_ORTHOLOGUE AFUA_6G14510)-RELATED"/>
    <property type="match status" value="1"/>
</dbReference>
<organism evidence="4 5">
    <name type="scientific">Lentzea tibetensis</name>
    <dbReference type="NCBI Taxonomy" id="2591470"/>
    <lineage>
        <taxon>Bacteria</taxon>
        <taxon>Bacillati</taxon>
        <taxon>Actinomycetota</taxon>
        <taxon>Actinomycetes</taxon>
        <taxon>Pseudonocardiales</taxon>
        <taxon>Pseudonocardiaceae</taxon>
        <taxon>Lentzea</taxon>
    </lineage>
</organism>
<dbReference type="PANTHER" id="PTHR13789">
    <property type="entry name" value="MONOOXYGENASE"/>
    <property type="match status" value="1"/>
</dbReference>
<dbReference type="AlphaFoldDB" id="A0A563EYJ5"/>
<dbReference type="Pfam" id="PF01494">
    <property type="entry name" value="FAD_binding_3"/>
    <property type="match status" value="1"/>
</dbReference>
<keyword evidence="2 4" id="KW-0503">Monooxygenase</keyword>
<evidence type="ECO:0000259" key="3">
    <source>
        <dbReference type="Pfam" id="PF01494"/>
    </source>
</evidence>
<evidence type="ECO:0000313" key="4">
    <source>
        <dbReference type="EMBL" id="TWP52693.1"/>
    </source>
</evidence>
<keyword evidence="1" id="KW-0560">Oxidoreductase</keyword>
<evidence type="ECO:0000313" key="5">
    <source>
        <dbReference type="Proteomes" id="UP000316639"/>
    </source>
</evidence>
<sequence length="383" mass="40857">MKALIIGGGIAGPVTALALRKAGIDSVVHEAYETTADGIGGILNITPNGLDALRIVGLGQELVGEPVRRMVIADSRGRTLGSIDSAEPSRVVWRADLYRALHDQASAQGIKVEHGKRLVGVDESGGTVTARFSDGTADTGDLLVGADGIRSTVRTIIDPAAPGPEYVGLQGFGSYAIGSGVRGEPETMYFVFGSSFLGYWSLPDGTVAWFNNLAVREPMSLAEARAIPAATWLARLREAYGDDMPAKQLLAHSDELFVAGPMEIMPRVPRWHRGRMVLVGDSAHAPSASSGQGASLAAESGVQLARCLRDIPDVSQAFAAYERLRRPRVERIAARAARTNNNKKAGPVAGAIMRLVMPVMLRAFGRKAFAKEQAHRIDWDARI</sequence>
<comment type="caution">
    <text evidence="4">The sequence shown here is derived from an EMBL/GenBank/DDBJ whole genome shotgun (WGS) entry which is preliminary data.</text>
</comment>
<dbReference type="SUPFAM" id="SSF51905">
    <property type="entry name" value="FAD/NAD(P)-binding domain"/>
    <property type="match status" value="1"/>
</dbReference>
<proteinExistence type="predicted"/>
<evidence type="ECO:0000256" key="2">
    <source>
        <dbReference type="ARBA" id="ARBA00023033"/>
    </source>
</evidence>
<gene>
    <name evidence="4" type="ORF">FKR81_10370</name>
</gene>
<dbReference type="GO" id="GO:0071949">
    <property type="term" value="F:FAD binding"/>
    <property type="evidence" value="ECO:0007669"/>
    <property type="project" value="InterPro"/>
</dbReference>
<accession>A0A563EYJ5</accession>
<keyword evidence="5" id="KW-1185">Reference proteome</keyword>
<name>A0A563EYJ5_9PSEU</name>
<dbReference type="Proteomes" id="UP000316639">
    <property type="component" value="Unassembled WGS sequence"/>
</dbReference>
<dbReference type="InterPro" id="IPR050493">
    <property type="entry name" value="FAD-dep_Monooxygenase_BioMet"/>
</dbReference>
<dbReference type="RefSeq" id="WP_146350749.1">
    <property type="nucleotide sequence ID" value="NZ_VOBR01000005.1"/>
</dbReference>
<dbReference type="InterPro" id="IPR036188">
    <property type="entry name" value="FAD/NAD-bd_sf"/>
</dbReference>
<protein>
    <submittedName>
        <fullName evidence="4">FAD-dependent monooxygenase</fullName>
    </submittedName>
</protein>
<dbReference type="Gene3D" id="3.50.50.60">
    <property type="entry name" value="FAD/NAD(P)-binding domain"/>
    <property type="match status" value="1"/>
</dbReference>
<dbReference type="EMBL" id="VOBR01000005">
    <property type="protein sequence ID" value="TWP52693.1"/>
    <property type="molecule type" value="Genomic_DNA"/>
</dbReference>
<feature type="domain" description="FAD-binding" evidence="3">
    <location>
        <begin position="2"/>
        <end position="335"/>
    </location>
</feature>
<dbReference type="PRINTS" id="PR00420">
    <property type="entry name" value="RNGMNOXGNASE"/>
</dbReference>
<reference evidence="4 5" key="1">
    <citation type="submission" date="2019-07" db="EMBL/GenBank/DDBJ databases">
        <title>Lentzea xizangensis sp. nov., isolated from Qinghai-Tibetan Plateau Soils.</title>
        <authorList>
            <person name="Huang J."/>
        </authorList>
    </citation>
    <scope>NUCLEOTIDE SEQUENCE [LARGE SCALE GENOMIC DNA]</scope>
    <source>
        <strain evidence="4 5">FXJ1.1311</strain>
    </source>
</reference>
<evidence type="ECO:0000256" key="1">
    <source>
        <dbReference type="ARBA" id="ARBA00023002"/>
    </source>
</evidence>